<protein>
    <recommendedName>
        <fullName evidence="3">Lipoprotein</fullName>
    </recommendedName>
</protein>
<dbReference type="PROSITE" id="PS51257">
    <property type="entry name" value="PROKAR_LIPOPROTEIN"/>
    <property type="match status" value="1"/>
</dbReference>
<feature type="chain" id="PRO_5043546350" description="Lipoprotein" evidence="1">
    <location>
        <begin position="22"/>
        <end position="148"/>
    </location>
</feature>
<keyword evidence="1" id="KW-0732">Signal</keyword>
<sequence length="148" mass="16224">MKKFQILGTVLLLSVVTILLVACQKEQDGVTNEVNNRNTSETITAIEVNASDIPGIIDRDEAAKMAARYANSGVNKSLAVSFDIKDIQNYLSVLRRSGSSKIYVNFGMYENGRMTVFFSGDKKTNNGNVRGNFDDAAERFLNHGGLVP</sequence>
<proteinExistence type="predicted"/>
<accession>A0AAT9GL23</accession>
<dbReference type="AlphaFoldDB" id="A0AAT9GL23"/>
<evidence type="ECO:0008006" key="3">
    <source>
        <dbReference type="Google" id="ProtNLM"/>
    </source>
</evidence>
<evidence type="ECO:0000256" key="1">
    <source>
        <dbReference type="SAM" id="SignalP"/>
    </source>
</evidence>
<evidence type="ECO:0000313" key="2">
    <source>
        <dbReference type="EMBL" id="BFG71384.1"/>
    </source>
</evidence>
<dbReference type="RefSeq" id="WP_353549017.1">
    <property type="nucleotide sequence ID" value="NZ_AP029612.1"/>
</dbReference>
<gene>
    <name evidence="2" type="ORF">KACHI17_22650</name>
</gene>
<feature type="signal peptide" evidence="1">
    <location>
        <begin position="1"/>
        <end position="21"/>
    </location>
</feature>
<name>A0AAT9GL23_9BACT</name>
<organism evidence="2">
    <name type="scientific">Sediminibacterium sp. KACHI17</name>
    <dbReference type="NCBI Taxonomy" id="1751071"/>
    <lineage>
        <taxon>Bacteria</taxon>
        <taxon>Pseudomonadati</taxon>
        <taxon>Bacteroidota</taxon>
        <taxon>Chitinophagia</taxon>
        <taxon>Chitinophagales</taxon>
        <taxon>Chitinophagaceae</taxon>
        <taxon>Sediminibacterium</taxon>
    </lineage>
</organism>
<reference evidence="2" key="1">
    <citation type="submission" date="2024-02" db="EMBL/GenBank/DDBJ databases">
        <title>Sediminibacterium planktonica sp. nov. and Sediminibacterium longus sp. nov., isolated from surface lake and river water.</title>
        <authorList>
            <person name="Watanabe K."/>
            <person name="Takemine S."/>
            <person name="Ishii Y."/>
            <person name="Ogata Y."/>
            <person name="Shindo C."/>
            <person name="Suda W."/>
        </authorList>
    </citation>
    <scope>NUCLEOTIDE SEQUENCE</scope>
    <source>
        <strain evidence="2">KACHI17</strain>
    </source>
</reference>
<dbReference type="EMBL" id="AP029612">
    <property type="protein sequence ID" value="BFG71384.1"/>
    <property type="molecule type" value="Genomic_DNA"/>
</dbReference>